<dbReference type="EMBL" id="JGYQ01000007">
    <property type="protein sequence ID" value="KFI48624.1"/>
    <property type="molecule type" value="Genomic_DNA"/>
</dbReference>
<dbReference type="InterPro" id="IPR027417">
    <property type="entry name" value="P-loop_NTPase"/>
</dbReference>
<dbReference type="GO" id="GO:0016301">
    <property type="term" value="F:kinase activity"/>
    <property type="evidence" value="ECO:0007669"/>
    <property type="project" value="UniProtKB-KW"/>
</dbReference>
<comment type="caution">
    <text evidence="1">The sequence shown here is derived from an EMBL/GenBank/DDBJ whole genome shotgun (WGS) entry which is preliminary data.</text>
</comment>
<reference evidence="1 2" key="1">
    <citation type="submission" date="2014-03" db="EMBL/GenBank/DDBJ databases">
        <title>Genomics of Bifidobacteria.</title>
        <authorList>
            <person name="Ventura M."/>
            <person name="Milani C."/>
            <person name="Lugli G.A."/>
        </authorList>
    </citation>
    <scope>NUCLEOTIDE SEQUENCE [LARGE SCALE GENOMIC DNA]</scope>
    <source>
        <strain evidence="1 2">LMG 10736</strain>
    </source>
</reference>
<dbReference type="Gene3D" id="3.40.50.300">
    <property type="entry name" value="P-loop containing nucleotide triphosphate hydrolases"/>
    <property type="match status" value="1"/>
</dbReference>
<name>A0A086ZQ24_9BIFI</name>
<gene>
    <name evidence="1" type="ORF">BBOU_0754</name>
</gene>
<dbReference type="SUPFAM" id="SSF52540">
    <property type="entry name" value="P-loop containing nucleoside triphosphate hydrolases"/>
    <property type="match status" value="1"/>
</dbReference>
<evidence type="ECO:0000313" key="2">
    <source>
        <dbReference type="Proteomes" id="UP000029093"/>
    </source>
</evidence>
<keyword evidence="1" id="KW-0808">Transferase</keyword>
<dbReference type="AlphaFoldDB" id="A0A086ZQ24"/>
<keyword evidence="1" id="KW-0418">Kinase</keyword>
<protein>
    <submittedName>
        <fullName evidence="1">Cytidylate kinase</fullName>
    </submittedName>
</protein>
<proteinExistence type="predicted"/>
<dbReference type="Proteomes" id="UP000029093">
    <property type="component" value="Unassembled WGS sequence"/>
</dbReference>
<organism evidence="1 2">
    <name type="scientific">Bifidobacterium boum</name>
    <dbReference type="NCBI Taxonomy" id="78343"/>
    <lineage>
        <taxon>Bacteria</taxon>
        <taxon>Bacillati</taxon>
        <taxon>Actinomycetota</taxon>
        <taxon>Actinomycetes</taxon>
        <taxon>Bifidobacteriales</taxon>
        <taxon>Bifidobacteriaceae</taxon>
        <taxon>Bifidobacterium</taxon>
    </lineage>
</organism>
<dbReference type="OrthoDB" id="9781180at2"/>
<accession>A0A086ZQ24</accession>
<dbReference type="RefSeq" id="WP_026502806.1">
    <property type="nucleotide sequence ID" value="NZ_JADYTP010000012.1"/>
</dbReference>
<keyword evidence="2" id="KW-1185">Reference proteome</keyword>
<evidence type="ECO:0000313" key="1">
    <source>
        <dbReference type="EMBL" id="KFI48624.1"/>
    </source>
</evidence>
<sequence>MNFNPDHIIITIGCEYGAGGPQIGKMLADALGIEYYDRDLVDKVVNQLGVSRGLVEQADQKTNVQYAFETSLGPRYANLSNRVIFTQSEVINDLAEKSSCVIIGRSANYLLRDRDDVLDVFLYAPKDVRIESIMEQDHVDAKKAKEIVEYNDELNHSRHKYITGTHRGDRSQRDLLLDTSLLGWDKTAKYLLMLVEMLGE</sequence>
<dbReference type="Pfam" id="PF13189">
    <property type="entry name" value="Cytidylate_kin2"/>
    <property type="match status" value="1"/>
</dbReference>